<accession>A0ABR2SCY1</accession>
<evidence type="ECO:0000256" key="1">
    <source>
        <dbReference type="SAM" id="MobiDB-lite"/>
    </source>
</evidence>
<reference evidence="2 3" key="1">
    <citation type="journal article" date="2024" name="G3 (Bethesda)">
        <title>Genome assembly of Hibiscus sabdariffa L. provides insights into metabolisms of medicinal natural products.</title>
        <authorList>
            <person name="Kim T."/>
        </authorList>
    </citation>
    <scope>NUCLEOTIDE SEQUENCE [LARGE SCALE GENOMIC DNA]</scope>
    <source>
        <strain evidence="2">TK-2024</strain>
        <tissue evidence="2">Old leaves</tissue>
    </source>
</reference>
<protein>
    <submittedName>
        <fullName evidence="2">Uncharacterized protein</fullName>
    </submittedName>
</protein>
<evidence type="ECO:0000313" key="3">
    <source>
        <dbReference type="Proteomes" id="UP001396334"/>
    </source>
</evidence>
<feature type="compositionally biased region" description="Polar residues" evidence="1">
    <location>
        <begin position="60"/>
        <end position="71"/>
    </location>
</feature>
<comment type="caution">
    <text evidence="2">The sequence shown here is derived from an EMBL/GenBank/DDBJ whole genome shotgun (WGS) entry which is preliminary data.</text>
</comment>
<dbReference type="Proteomes" id="UP001396334">
    <property type="component" value="Unassembled WGS sequence"/>
</dbReference>
<organism evidence="2 3">
    <name type="scientific">Hibiscus sabdariffa</name>
    <name type="common">roselle</name>
    <dbReference type="NCBI Taxonomy" id="183260"/>
    <lineage>
        <taxon>Eukaryota</taxon>
        <taxon>Viridiplantae</taxon>
        <taxon>Streptophyta</taxon>
        <taxon>Embryophyta</taxon>
        <taxon>Tracheophyta</taxon>
        <taxon>Spermatophyta</taxon>
        <taxon>Magnoliopsida</taxon>
        <taxon>eudicotyledons</taxon>
        <taxon>Gunneridae</taxon>
        <taxon>Pentapetalae</taxon>
        <taxon>rosids</taxon>
        <taxon>malvids</taxon>
        <taxon>Malvales</taxon>
        <taxon>Malvaceae</taxon>
        <taxon>Malvoideae</taxon>
        <taxon>Hibiscus</taxon>
    </lineage>
</organism>
<name>A0ABR2SCY1_9ROSI</name>
<keyword evidence="3" id="KW-1185">Reference proteome</keyword>
<dbReference type="EMBL" id="JBBPBN010000015">
    <property type="protein sequence ID" value="KAK9023085.1"/>
    <property type="molecule type" value="Genomic_DNA"/>
</dbReference>
<gene>
    <name evidence="2" type="ORF">V6N11_003316</name>
</gene>
<feature type="region of interest" description="Disordered" evidence="1">
    <location>
        <begin position="37"/>
        <end position="71"/>
    </location>
</feature>
<proteinExistence type="predicted"/>
<sequence>MPLSNHVKRKLLDWNPKKKTIVPDIFQQMYAKICSGNHQKQKPKCMSSFGESNKQKEQSKAISSAEMSGFE</sequence>
<evidence type="ECO:0000313" key="2">
    <source>
        <dbReference type="EMBL" id="KAK9023085.1"/>
    </source>
</evidence>